<feature type="coiled-coil region" evidence="6">
    <location>
        <begin position="417"/>
        <end position="474"/>
    </location>
</feature>
<feature type="region of interest" description="Disordered" evidence="7">
    <location>
        <begin position="119"/>
        <end position="164"/>
    </location>
</feature>
<dbReference type="PANTHER" id="PTHR13690">
    <property type="entry name" value="TRANSCRIPTION FACTOR POSF21-RELATED"/>
    <property type="match status" value="1"/>
</dbReference>
<evidence type="ECO:0000256" key="1">
    <source>
        <dbReference type="ARBA" id="ARBA00004123"/>
    </source>
</evidence>
<reference evidence="9" key="1">
    <citation type="submission" date="2020-12" db="EMBL/GenBank/DDBJ databases">
        <title>WGS assembly of Carya illinoinensis cv. Pawnee.</title>
        <authorList>
            <person name="Platts A."/>
            <person name="Shu S."/>
            <person name="Wright S."/>
            <person name="Barry K."/>
            <person name="Edger P."/>
            <person name="Pires J.C."/>
            <person name="Schmutz J."/>
        </authorList>
    </citation>
    <scope>NUCLEOTIDE SEQUENCE</scope>
    <source>
        <tissue evidence="9">Leaf</tissue>
    </source>
</reference>
<feature type="domain" description="BZIP" evidence="8">
    <location>
        <begin position="385"/>
        <end position="448"/>
    </location>
</feature>
<feature type="region of interest" description="Disordered" evidence="7">
    <location>
        <begin position="56"/>
        <end position="77"/>
    </location>
</feature>
<feature type="region of interest" description="Disordered" evidence="7">
    <location>
        <begin position="521"/>
        <end position="546"/>
    </location>
</feature>
<protein>
    <recommendedName>
        <fullName evidence="8">BZIP domain-containing protein</fullName>
    </recommendedName>
</protein>
<name>A0A8T1PTG9_CARIL</name>
<evidence type="ECO:0000256" key="6">
    <source>
        <dbReference type="SAM" id="Coils"/>
    </source>
</evidence>
<dbReference type="GO" id="GO:0005634">
    <property type="term" value="C:nucleus"/>
    <property type="evidence" value="ECO:0007669"/>
    <property type="project" value="UniProtKB-SubCell"/>
</dbReference>
<keyword evidence="10" id="KW-1185">Reference proteome</keyword>
<keyword evidence="2" id="KW-0805">Transcription regulation</keyword>
<dbReference type="SMART" id="SM00338">
    <property type="entry name" value="BRLZ"/>
    <property type="match status" value="1"/>
</dbReference>
<dbReference type="Pfam" id="PF00170">
    <property type="entry name" value="bZIP_1"/>
    <property type="match status" value="1"/>
</dbReference>
<evidence type="ECO:0000313" key="10">
    <source>
        <dbReference type="Proteomes" id="UP000811609"/>
    </source>
</evidence>
<feature type="compositionally biased region" description="Polar residues" evidence="7">
    <location>
        <begin position="16"/>
        <end position="27"/>
    </location>
</feature>
<dbReference type="GO" id="GO:0003677">
    <property type="term" value="F:DNA binding"/>
    <property type="evidence" value="ECO:0007669"/>
    <property type="project" value="UniProtKB-KW"/>
</dbReference>
<evidence type="ECO:0000256" key="4">
    <source>
        <dbReference type="ARBA" id="ARBA00023163"/>
    </source>
</evidence>
<accession>A0A8T1PTG9</accession>
<keyword evidence="3" id="KW-0238">DNA-binding</keyword>
<keyword evidence="5" id="KW-0539">Nucleus</keyword>
<feature type="compositionally biased region" description="Polar residues" evidence="7">
    <location>
        <begin position="65"/>
        <end position="77"/>
    </location>
</feature>
<evidence type="ECO:0000256" key="5">
    <source>
        <dbReference type="ARBA" id="ARBA00023242"/>
    </source>
</evidence>
<gene>
    <name evidence="9" type="ORF">CIPAW_08G064000</name>
</gene>
<keyword evidence="6" id="KW-0175">Coiled coil</keyword>
<evidence type="ECO:0000256" key="3">
    <source>
        <dbReference type="ARBA" id="ARBA00023125"/>
    </source>
</evidence>
<dbReference type="PROSITE" id="PS50217">
    <property type="entry name" value="BZIP"/>
    <property type="match status" value="1"/>
</dbReference>
<feature type="region of interest" description="Disordered" evidence="7">
    <location>
        <begin position="241"/>
        <end position="269"/>
    </location>
</feature>
<evidence type="ECO:0000259" key="8">
    <source>
        <dbReference type="PROSITE" id="PS50217"/>
    </source>
</evidence>
<comment type="caution">
    <text evidence="9">The sequence shown here is derived from an EMBL/GenBank/DDBJ whole genome shotgun (WGS) entry which is preliminary data.</text>
</comment>
<dbReference type="EMBL" id="CM031816">
    <property type="protein sequence ID" value="KAG6644588.1"/>
    <property type="molecule type" value="Genomic_DNA"/>
</dbReference>
<dbReference type="InterPro" id="IPR044759">
    <property type="entry name" value="bZIP_RF2"/>
</dbReference>
<dbReference type="CDD" id="cd14703">
    <property type="entry name" value="bZIP_plant_RF2"/>
    <property type="match status" value="1"/>
</dbReference>
<evidence type="ECO:0000313" key="9">
    <source>
        <dbReference type="EMBL" id="KAG6644587.1"/>
    </source>
</evidence>
<evidence type="ECO:0000256" key="7">
    <source>
        <dbReference type="SAM" id="MobiDB-lite"/>
    </source>
</evidence>
<dbReference type="InterPro" id="IPR004827">
    <property type="entry name" value="bZIP"/>
</dbReference>
<sequence>MQNFNASQMGFPVRQLPQNLSPGGSENDNQRPGIPPSHTINPASLLQYSQFIGSSPSSGQWGSQNLSPGVSHSRSLSQPTFSALDSLLPPLSPLPYSEPSTSSLSDPITMDVSMEESAVNSHALSLPSPINGGNAFQVGEGLPPRRGHRRSNSDGIPLGFSTMIQSSPQLTPIGGWGVLDQSISGSENSGVDKPIQLVLKGELKRHSDGNNIANGKGEGISEGVVLDDLFNEFMNLENIDNMNSHGTEEKDMDSRANGPNMKGCDGSDNEVKSRKNDYLNCVQWSSSSFADEKREGKRIACGDTKPTVRHSRSVSIDSYMGNLHFDDESPKLPPIGTRVGQQSPSNAPEGNSTKYCMGFGNGHFNEAELEKIRENAKLAEIALSDPKRAKRVLANRMSAARSKDRKTRYTTDIEHKAQILQTENTTLSIEVTKLQRESTELKSENNELRFRLQAMEQESKLKNALEEALRAEVQHLRLSVVKCGGEGYLVHCMAQQLSIDEQMFQLQHPQVNHSTWEQHVLPQLPHPDGLEPQQENGDVAQQEANA</sequence>
<dbReference type="Proteomes" id="UP000811609">
    <property type="component" value="Chromosome 8"/>
</dbReference>
<keyword evidence="4" id="KW-0804">Transcription</keyword>
<dbReference type="GO" id="GO:0003700">
    <property type="term" value="F:DNA-binding transcription factor activity"/>
    <property type="evidence" value="ECO:0007669"/>
    <property type="project" value="InterPro"/>
</dbReference>
<feature type="region of interest" description="Disordered" evidence="7">
    <location>
        <begin position="1"/>
        <end position="40"/>
    </location>
</feature>
<evidence type="ECO:0000256" key="2">
    <source>
        <dbReference type="ARBA" id="ARBA00023015"/>
    </source>
</evidence>
<comment type="subcellular location">
    <subcellularLocation>
        <location evidence="1">Nucleus</location>
    </subcellularLocation>
</comment>
<organism evidence="9 10">
    <name type="scientific">Carya illinoinensis</name>
    <name type="common">Pecan</name>
    <dbReference type="NCBI Taxonomy" id="32201"/>
    <lineage>
        <taxon>Eukaryota</taxon>
        <taxon>Viridiplantae</taxon>
        <taxon>Streptophyta</taxon>
        <taxon>Embryophyta</taxon>
        <taxon>Tracheophyta</taxon>
        <taxon>Spermatophyta</taxon>
        <taxon>Magnoliopsida</taxon>
        <taxon>eudicotyledons</taxon>
        <taxon>Gunneridae</taxon>
        <taxon>Pentapetalae</taxon>
        <taxon>rosids</taxon>
        <taxon>fabids</taxon>
        <taxon>Fagales</taxon>
        <taxon>Juglandaceae</taxon>
        <taxon>Carya</taxon>
    </lineage>
</organism>
<dbReference type="EMBL" id="CM031816">
    <property type="protein sequence ID" value="KAG6644587.1"/>
    <property type="molecule type" value="Genomic_DNA"/>
</dbReference>
<dbReference type="AlphaFoldDB" id="A0A8T1PTG9"/>
<proteinExistence type="predicted"/>
<dbReference type="PANTHER" id="PTHR13690:SF105">
    <property type="entry name" value="TRANSCRIPTION FACTOR POSF21-RELATED"/>
    <property type="match status" value="1"/>
</dbReference>